<comment type="caution">
    <text evidence="8">The sequence shown here is derived from an EMBL/GenBank/DDBJ whole genome shotgun (WGS) entry which is preliminary data.</text>
</comment>
<evidence type="ECO:0000256" key="1">
    <source>
        <dbReference type="ARBA" id="ARBA00004173"/>
    </source>
</evidence>
<organism evidence="8 9">
    <name type="scientific">Micractinium conductrix</name>
    <dbReference type="NCBI Taxonomy" id="554055"/>
    <lineage>
        <taxon>Eukaryota</taxon>
        <taxon>Viridiplantae</taxon>
        <taxon>Chlorophyta</taxon>
        <taxon>core chlorophytes</taxon>
        <taxon>Trebouxiophyceae</taxon>
        <taxon>Chlorellales</taxon>
        <taxon>Chlorellaceae</taxon>
        <taxon>Chlorella clade</taxon>
        <taxon>Micractinium</taxon>
    </lineage>
</organism>
<keyword evidence="9" id="KW-1185">Reference proteome</keyword>
<dbReference type="GO" id="GO:0006412">
    <property type="term" value="P:translation"/>
    <property type="evidence" value="ECO:0007669"/>
    <property type="project" value="InterPro"/>
</dbReference>
<keyword evidence="5" id="KW-0496">Mitochondrion</keyword>
<evidence type="ECO:0000256" key="7">
    <source>
        <dbReference type="ARBA" id="ARBA00039935"/>
    </source>
</evidence>
<evidence type="ECO:0000256" key="2">
    <source>
        <dbReference type="ARBA" id="ARBA00008560"/>
    </source>
</evidence>
<gene>
    <name evidence="8" type="ORF">C2E20_7343</name>
</gene>
<accession>A0A2P6V510</accession>
<dbReference type="GO" id="GO:0005762">
    <property type="term" value="C:mitochondrial large ribosomal subunit"/>
    <property type="evidence" value="ECO:0007669"/>
    <property type="project" value="TreeGrafter"/>
</dbReference>
<dbReference type="Pfam" id="PF01783">
    <property type="entry name" value="Ribosomal_L32p"/>
    <property type="match status" value="1"/>
</dbReference>
<keyword evidence="4" id="KW-0689">Ribosomal protein</keyword>
<dbReference type="AlphaFoldDB" id="A0A2P6V510"/>
<evidence type="ECO:0000256" key="3">
    <source>
        <dbReference type="ARBA" id="ARBA00022946"/>
    </source>
</evidence>
<protein>
    <recommendedName>
        <fullName evidence="7">Large ribosomal subunit protein bL32m</fullName>
    </recommendedName>
</protein>
<comment type="subcellular location">
    <subcellularLocation>
        <location evidence="1">Mitochondrion</location>
    </subcellularLocation>
</comment>
<evidence type="ECO:0000256" key="6">
    <source>
        <dbReference type="ARBA" id="ARBA00023274"/>
    </source>
</evidence>
<proteinExistence type="inferred from homology"/>
<dbReference type="SUPFAM" id="SSF57829">
    <property type="entry name" value="Zn-binding ribosomal proteins"/>
    <property type="match status" value="1"/>
</dbReference>
<dbReference type="EMBL" id="LHPF02000029">
    <property type="protein sequence ID" value="PSC69172.1"/>
    <property type="molecule type" value="Genomic_DNA"/>
</dbReference>
<dbReference type="InterPro" id="IPR051991">
    <property type="entry name" value="Mitoribosomal_protein_bL32"/>
</dbReference>
<evidence type="ECO:0000313" key="8">
    <source>
        <dbReference type="EMBL" id="PSC69172.1"/>
    </source>
</evidence>
<keyword evidence="3" id="KW-0809">Transit peptide</keyword>
<keyword evidence="6" id="KW-0687">Ribonucleoprotein</keyword>
<reference evidence="8 9" key="1">
    <citation type="journal article" date="2018" name="Plant J.">
        <title>Genome sequences of Chlorella sorokiniana UTEX 1602 and Micractinium conductrix SAG 241.80: implications to maltose excretion by a green alga.</title>
        <authorList>
            <person name="Arriola M.B."/>
            <person name="Velmurugan N."/>
            <person name="Zhang Y."/>
            <person name="Plunkett M.H."/>
            <person name="Hondzo H."/>
            <person name="Barney B.M."/>
        </authorList>
    </citation>
    <scope>NUCLEOTIDE SEQUENCE [LARGE SCALE GENOMIC DNA]</scope>
    <source>
        <strain evidence="8 9">SAG 241.80</strain>
    </source>
</reference>
<name>A0A2P6V510_9CHLO</name>
<dbReference type="InterPro" id="IPR002677">
    <property type="entry name" value="Ribosomal_bL32"/>
</dbReference>
<dbReference type="InterPro" id="IPR011332">
    <property type="entry name" value="Ribosomal_zn-bd"/>
</dbReference>
<dbReference type="NCBIfam" id="TIGR01031">
    <property type="entry name" value="rpmF_bact"/>
    <property type="match status" value="1"/>
</dbReference>
<dbReference type="PANTHER" id="PTHR21026:SF2">
    <property type="entry name" value="LARGE RIBOSOMAL SUBUNIT PROTEIN BL32M"/>
    <property type="match status" value="1"/>
</dbReference>
<sequence length="135" mass="14481">MSTALRGGRGALQVLHIRGPWAAQQSSGFSSLTLGSWWQGTTSPAASSAAALGWQRLAGLVPSLADSQLLAAPKQKVSPHRKGKRSANKFIRFVPTVAQCSKCQRVFQQHSLPSKCDEEECPAFTLRSRPAPPEA</sequence>
<dbReference type="PANTHER" id="PTHR21026">
    <property type="entry name" value="39S RIBOSOMAL PROTEIN L32, MITOCHONDRIAL"/>
    <property type="match status" value="1"/>
</dbReference>
<evidence type="ECO:0000313" key="9">
    <source>
        <dbReference type="Proteomes" id="UP000239649"/>
    </source>
</evidence>
<dbReference type="STRING" id="554055.A0A2P6V510"/>
<evidence type="ECO:0000256" key="5">
    <source>
        <dbReference type="ARBA" id="ARBA00023128"/>
    </source>
</evidence>
<comment type="similarity">
    <text evidence="2">Belongs to the bacterial ribosomal protein bL32 family.</text>
</comment>
<evidence type="ECO:0000256" key="4">
    <source>
        <dbReference type="ARBA" id="ARBA00022980"/>
    </source>
</evidence>
<dbReference type="OrthoDB" id="509697at2759"/>
<dbReference type="GO" id="GO:0003735">
    <property type="term" value="F:structural constituent of ribosome"/>
    <property type="evidence" value="ECO:0007669"/>
    <property type="project" value="InterPro"/>
</dbReference>
<dbReference type="Proteomes" id="UP000239649">
    <property type="component" value="Unassembled WGS sequence"/>
</dbReference>